<sequence length="42" mass="4416">MDPGGRLGAENVARALTGIASSVKNIELPVKGTKNDKDITDY</sequence>
<protein>
    <submittedName>
        <fullName evidence="1">Uncharacterized protein</fullName>
    </submittedName>
</protein>
<organism evidence="1">
    <name type="scientific">marine sediment metagenome</name>
    <dbReference type="NCBI Taxonomy" id="412755"/>
    <lineage>
        <taxon>unclassified sequences</taxon>
        <taxon>metagenomes</taxon>
        <taxon>ecological metagenomes</taxon>
    </lineage>
</organism>
<evidence type="ECO:0000313" key="1">
    <source>
        <dbReference type="EMBL" id="KKK49722.1"/>
    </source>
</evidence>
<name>A0A0F8VZB8_9ZZZZ</name>
<comment type="caution">
    <text evidence="1">The sequence shown here is derived from an EMBL/GenBank/DDBJ whole genome shotgun (WGS) entry which is preliminary data.</text>
</comment>
<gene>
    <name evidence="1" type="ORF">LCGC14_3132170</name>
</gene>
<feature type="non-terminal residue" evidence="1">
    <location>
        <position position="42"/>
    </location>
</feature>
<dbReference type="AlphaFoldDB" id="A0A0F8VZB8"/>
<reference evidence="1" key="1">
    <citation type="journal article" date="2015" name="Nature">
        <title>Complex archaea that bridge the gap between prokaryotes and eukaryotes.</title>
        <authorList>
            <person name="Spang A."/>
            <person name="Saw J.H."/>
            <person name="Jorgensen S.L."/>
            <person name="Zaremba-Niedzwiedzka K."/>
            <person name="Martijn J."/>
            <person name="Lind A.E."/>
            <person name="van Eijk R."/>
            <person name="Schleper C."/>
            <person name="Guy L."/>
            <person name="Ettema T.J."/>
        </authorList>
    </citation>
    <scope>NUCLEOTIDE SEQUENCE</scope>
</reference>
<accession>A0A0F8VZB8</accession>
<proteinExistence type="predicted"/>
<dbReference type="EMBL" id="LAZR01068391">
    <property type="protein sequence ID" value="KKK49722.1"/>
    <property type="molecule type" value="Genomic_DNA"/>
</dbReference>